<dbReference type="GO" id="GO:0016020">
    <property type="term" value="C:membrane"/>
    <property type="evidence" value="ECO:0007669"/>
    <property type="project" value="InterPro"/>
</dbReference>
<comment type="catalytic activity">
    <reaction evidence="1">
        <text>ATP + protein L-histidine = ADP + protein N-phospho-L-histidine.</text>
        <dbReference type="EC" id="2.7.13.3"/>
    </reaction>
</comment>
<feature type="transmembrane region" description="Helical" evidence="11">
    <location>
        <begin position="85"/>
        <end position="107"/>
    </location>
</feature>
<evidence type="ECO:0000256" key="6">
    <source>
        <dbReference type="ARBA" id="ARBA00022741"/>
    </source>
</evidence>
<dbReference type="CDD" id="cd06225">
    <property type="entry name" value="HAMP"/>
    <property type="match status" value="1"/>
</dbReference>
<feature type="domain" description="HAMP" evidence="12">
    <location>
        <begin position="108"/>
        <end position="176"/>
    </location>
</feature>
<evidence type="ECO:0000256" key="9">
    <source>
        <dbReference type="ARBA" id="ARBA00022989"/>
    </source>
</evidence>
<dbReference type="InterPro" id="IPR050980">
    <property type="entry name" value="2C_sensor_his_kinase"/>
</dbReference>
<dbReference type="GO" id="GO:0000160">
    <property type="term" value="P:phosphorelay signal transduction system"/>
    <property type="evidence" value="ECO:0007669"/>
    <property type="project" value="UniProtKB-KW"/>
</dbReference>
<keyword evidence="10" id="KW-0902">Two-component regulatory system</keyword>
<dbReference type="PROSITE" id="PS50885">
    <property type="entry name" value="HAMP"/>
    <property type="match status" value="1"/>
</dbReference>
<keyword evidence="4" id="KW-0808">Transferase</keyword>
<evidence type="ECO:0000256" key="3">
    <source>
        <dbReference type="ARBA" id="ARBA00022553"/>
    </source>
</evidence>
<evidence type="ECO:0000256" key="10">
    <source>
        <dbReference type="ARBA" id="ARBA00023012"/>
    </source>
</evidence>
<evidence type="ECO:0000256" key="8">
    <source>
        <dbReference type="ARBA" id="ARBA00022840"/>
    </source>
</evidence>
<keyword evidence="11" id="KW-0472">Membrane</keyword>
<evidence type="ECO:0000259" key="12">
    <source>
        <dbReference type="PROSITE" id="PS50885"/>
    </source>
</evidence>
<proteinExistence type="predicted"/>
<dbReference type="Gene3D" id="6.10.340.10">
    <property type="match status" value="1"/>
</dbReference>
<evidence type="ECO:0000256" key="2">
    <source>
        <dbReference type="ARBA" id="ARBA00012438"/>
    </source>
</evidence>
<dbReference type="InterPro" id="IPR003660">
    <property type="entry name" value="HAMP_dom"/>
</dbReference>
<dbReference type="PANTHER" id="PTHR44936:SF9">
    <property type="entry name" value="SENSOR PROTEIN CREC"/>
    <property type="match status" value="1"/>
</dbReference>
<feature type="non-terminal residue" evidence="13">
    <location>
        <position position="1"/>
    </location>
</feature>
<dbReference type="AlphaFoldDB" id="A0A6B3C9Q4"/>
<dbReference type="SMART" id="SM00304">
    <property type="entry name" value="HAMP"/>
    <property type="match status" value="1"/>
</dbReference>
<dbReference type="EMBL" id="JAAGLU010000244">
    <property type="protein sequence ID" value="NEC92840.1"/>
    <property type="molecule type" value="Genomic_DNA"/>
</dbReference>
<organism evidence="13">
    <name type="scientific">Streptomyces sp. SID12501</name>
    <dbReference type="NCBI Taxonomy" id="2706042"/>
    <lineage>
        <taxon>Bacteria</taxon>
        <taxon>Bacillati</taxon>
        <taxon>Actinomycetota</taxon>
        <taxon>Actinomycetes</taxon>
        <taxon>Kitasatosporales</taxon>
        <taxon>Streptomycetaceae</taxon>
        <taxon>Streptomyces</taxon>
    </lineage>
</organism>
<evidence type="ECO:0000256" key="1">
    <source>
        <dbReference type="ARBA" id="ARBA00000085"/>
    </source>
</evidence>
<evidence type="ECO:0000313" key="13">
    <source>
        <dbReference type="EMBL" id="NEC92840.1"/>
    </source>
</evidence>
<keyword evidence="3" id="KW-0597">Phosphoprotein</keyword>
<evidence type="ECO:0000256" key="11">
    <source>
        <dbReference type="SAM" id="Phobius"/>
    </source>
</evidence>
<keyword evidence="5 11" id="KW-0812">Transmembrane</keyword>
<dbReference type="Pfam" id="PF00672">
    <property type="entry name" value="HAMP"/>
    <property type="match status" value="1"/>
</dbReference>
<name>A0A6B3C9Q4_9ACTN</name>
<keyword evidence="7" id="KW-0418">Kinase</keyword>
<evidence type="ECO:0000256" key="4">
    <source>
        <dbReference type="ARBA" id="ARBA00022679"/>
    </source>
</evidence>
<comment type="caution">
    <text evidence="13">The sequence shown here is derived from an EMBL/GenBank/DDBJ whole genome shotgun (WGS) entry which is preliminary data.</text>
</comment>
<keyword evidence="6" id="KW-0547">Nucleotide-binding</keyword>
<evidence type="ECO:0000256" key="7">
    <source>
        <dbReference type="ARBA" id="ARBA00022777"/>
    </source>
</evidence>
<gene>
    <name evidence="13" type="ORF">G3I71_45510</name>
</gene>
<dbReference type="GO" id="GO:0004673">
    <property type="term" value="F:protein histidine kinase activity"/>
    <property type="evidence" value="ECO:0007669"/>
    <property type="project" value="UniProtKB-EC"/>
</dbReference>
<dbReference type="EC" id="2.7.13.3" evidence="2"/>
<dbReference type="PANTHER" id="PTHR44936">
    <property type="entry name" value="SENSOR PROTEIN CREC"/>
    <property type="match status" value="1"/>
</dbReference>
<sequence length="212" mass="22208">RARTAVGDLRLDGVAISTGDPNAAVRSMRALLTQGTLAAFGSVDLEQWSQETTTQFTALASINQSIIDKATDTAAAAASSARDTAVVTVGIAIAALAASFLLAITVARSIVVPLRRLTGAAADVREQLPRLVEQVSTPGEGPEITLAPIPVRSNDEVGRLAQAFNAVNATTVQVAQEQAALRGSIAEMFVNVARRDQVLLNRQLSFIDSLEC</sequence>
<dbReference type="RefSeq" id="WP_164324808.1">
    <property type="nucleotide sequence ID" value="NZ_JAAGLU010000244.1"/>
</dbReference>
<keyword evidence="9 11" id="KW-1133">Transmembrane helix</keyword>
<reference evidence="13" key="1">
    <citation type="submission" date="2020-01" db="EMBL/GenBank/DDBJ databases">
        <title>Insect and environment-associated Actinomycetes.</title>
        <authorList>
            <person name="Currrie C."/>
            <person name="Chevrette M."/>
            <person name="Carlson C."/>
            <person name="Stubbendieck R."/>
            <person name="Wendt-Pienkowski E."/>
        </authorList>
    </citation>
    <scope>NUCLEOTIDE SEQUENCE</scope>
    <source>
        <strain evidence="13">SID12501</strain>
    </source>
</reference>
<feature type="non-terminal residue" evidence="13">
    <location>
        <position position="212"/>
    </location>
</feature>
<evidence type="ECO:0000256" key="5">
    <source>
        <dbReference type="ARBA" id="ARBA00022692"/>
    </source>
</evidence>
<keyword evidence="8" id="KW-0067">ATP-binding</keyword>
<accession>A0A6B3C9Q4</accession>
<protein>
    <recommendedName>
        <fullName evidence="2">histidine kinase</fullName>
        <ecNumber evidence="2">2.7.13.3</ecNumber>
    </recommendedName>
</protein>
<dbReference type="GO" id="GO:0005524">
    <property type="term" value="F:ATP binding"/>
    <property type="evidence" value="ECO:0007669"/>
    <property type="project" value="UniProtKB-KW"/>
</dbReference>